<dbReference type="Pfam" id="PF00934">
    <property type="entry name" value="PE"/>
    <property type="match status" value="1"/>
</dbReference>
<sequence length="129" mass="14531">MPPTRQLQSRRLGYCGLALTRFGGHHGTAFHDTTRAYQEIRTQLTTFQQQFVQLLNDGTSFYLQTDVANPKLQLLNTLNTPTEAIFERPPDGNDASLPRLHFVIDMTSTSALASLFGHRQHQTWAVTTS</sequence>
<evidence type="ECO:0000313" key="3">
    <source>
        <dbReference type="Proteomes" id="UP000258522"/>
    </source>
</evidence>
<dbReference type="RefSeq" id="WP_116539456.1">
    <property type="nucleotide sequence ID" value="NZ_QAYL01000002.1"/>
</dbReference>
<name>A0A3E1HKC9_9MYCO</name>
<keyword evidence="3" id="KW-1185">Reference proteome</keyword>
<reference evidence="2 3" key="1">
    <citation type="submission" date="2018-07" db="EMBL/GenBank/DDBJ databases">
        <title>Whole genome sequence of Mycobacterium uberis.</title>
        <authorList>
            <person name="Benjak A."/>
        </authorList>
    </citation>
    <scope>NUCLEOTIDE SEQUENCE [LARGE SCALE GENOMIC DNA]</scope>
    <source>
        <strain evidence="2 3">Jura</strain>
    </source>
</reference>
<evidence type="ECO:0000259" key="1">
    <source>
        <dbReference type="Pfam" id="PF00934"/>
    </source>
</evidence>
<accession>A0A3E1HKC9</accession>
<dbReference type="Gene3D" id="1.10.287.850">
    <property type="entry name" value="HP0062-like domain"/>
    <property type="match status" value="1"/>
</dbReference>
<comment type="caution">
    <text evidence="2">The sequence shown here is derived from an EMBL/GenBank/DDBJ whole genome shotgun (WGS) entry which is preliminary data.</text>
</comment>
<feature type="domain" description="PE" evidence="1">
    <location>
        <begin position="29"/>
        <end position="69"/>
    </location>
</feature>
<dbReference type="InterPro" id="IPR000084">
    <property type="entry name" value="PE-PGRS_N"/>
</dbReference>
<dbReference type="AlphaFoldDB" id="A0A3E1HKC9"/>
<protein>
    <recommendedName>
        <fullName evidence="1">PE domain-containing protein</fullName>
    </recommendedName>
</protein>
<dbReference type="EMBL" id="QAYL01000002">
    <property type="protein sequence ID" value="RFD26827.1"/>
    <property type="molecule type" value="Genomic_DNA"/>
</dbReference>
<dbReference type="Proteomes" id="UP000258522">
    <property type="component" value="Unassembled WGS sequence"/>
</dbReference>
<evidence type="ECO:0000313" key="2">
    <source>
        <dbReference type="EMBL" id="RFD26827.1"/>
    </source>
</evidence>
<organism evidence="2 3">
    <name type="scientific">Mycobacterium uberis</name>
    <dbReference type="NCBI Taxonomy" id="2162698"/>
    <lineage>
        <taxon>Bacteria</taxon>
        <taxon>Bacillati</taxon>
        <taxon>Actinomycetota</taxon>
        <taxon>Actinomycetes</taxon>
        <taxon>Mycobacteriales</taxon>
        <taxon>Mycobacteriaceae</taxon>
        <taxon>Mycobacterium</taxon>
    </lineage>
</organism>
<gene>
    <name evidence="2" type="ORF">MUBE_03275</name>
</gene>
<proteinExistence type="predicted"/>